<dbReference type="AlphaFoldDB" id="A0AAV4LA51"/>
<sequence>METRKCIIPVLTANRIAVSHAAGDIAVRETDMDKKVILFLKHEKPLTFPIDAIEIRETLRLISRTPPYYEWSQGESVDLDIFVPLGFSVTIAHKQGDVFVHTTGEQNLEVKKGGITSKGVRGCGRFHTHIGDIAIQQMRDMQKLQASVRIGNIQVEIPRGIELAVMAKTDVGRIQSNRKSSRNFMNQEEPGDVFSYNPLHAQGSAMFETKKGDISVWFA</sequence>
<organism evidence="1 2">
    <name type="scientific">Collibacillus ludicampi</name>
    <dbReference type="NCBI Taxonomy" id="2771369"/>
    <lineage>
        <taxon>Bacteria</taxon>
        <taxon>Bacillati</taxon>
        <taxon>Bacillota</taxon>
        <taxon>Bacilli</taxon>
        <taxon>Bacillales</taxon>
        <taxon>Alicyclobacillaceae</taxon>
        <taxon>Collibacillus</taxon>
    </lineage>
</organism>
<protein>
    <recommendedName>
        <fullName evidence="3">Adhesin domain-containing protein</fullName>
    </recommendedName>
</protein>
<comment type="caution">
    <text evidence="1">The sequence shown here is derived from an EMBL/GenBank/DDBJ whole genome shotgun (WGS) entry which is preliminary data.</text>
</comment>
<dbReference type="EMBL" id="BOQE01000001">
    <property type="protein sequence ID" value="GIM44641.1"/>
    <property type="molecule type" value="Genomic_DNA"/>
</dbReference>
<evidence type="ECO:0000313" key="1">
    <source>
        <dbReference type="EMBL" id="GIM44641.1"/>
    </source>
</evidence>
<reference evidence="1" key="1">
    <citation type="journal article" date="2023" name="Int. J. Syst. Evol. Microbiol.">
        <title>Collibacillus ludicampi gen. nov., sp. nov., a new soil bacterium of the family Alicyclobacillaceae.</title>
        <authorList>
            <person name="Jojima T."/>
            <person name="Ioku Y."/>
            <person name="Fukuta Y."/>
            <person name="Shirasaka N."/>
            <person name="Matsumura Y."/>
            <person name="Mori M."/>
        </authorList>
    </citation>
    <scope>NUCLEOTIDE SEQUENCE</scope>
    <source>
        <strain evidence="1">TP075</strain>
    </source>
</reference>
<accession>A0AAV4LA51</accession>
<dbReference type="Proteomes" id="UP001057291">
    <property type="component" value="Unassembled WGS sequence"/>
</dbReference>
<gene>
    <name evidence="1" type="ORF">DNHGIG_01900</name>
</gene>
<evidence type="ECO:0008006" key="3">
    <source>
        <dbReference type="Google" id="ProtNLM"/>
    </source>
</evidence>
<evidence type="ECO:0000313" key="2">
    <source>
        <dbReference type="Proteomes" id="UP001057291"/>
    </source>
</evidence>
<name>A0AAV4LA51_9BACL</name>
<keyword evidence="2" id="KW-1185">Reference proteome</keyword>
<proteinExistence type="predicted"/>